<dbReference type="PRINTS" id="PR00032">
    <property type="entry name" value="HTHARAC"/>
</dbReference>
<proteinExistence type="predicted"/>
<keyword evidence="1" id="KW-0805">Transcription regulation</keyword>
<dbReference type="PROSITE" id="PS01124">
    <property type="entry name" value="HTH_ARAC_FAMILY_2"/>
    <property type="match status" value="1"/>
</dbReference>
<dbReference type="InterPro" id="IPR003313">
    <property type="entry name" value="AraC-bd"/>
</dbReference>
<evidence type="ECO:0000313" key="6">
    <source>
        <dbReference type="Proteomes" id="UP001589774"/>
    </source>
</evidence>
<dbReference type="RefSeq" id="WP_130855444.1">
    <property type="nucleotide sequence ID" value="NZ_JBHLWO010000002.1"/>
</dbReference>
<dbReference type="Proteomes" id="UP001589774">
    <property type="component" value="Unassembled WGS sequence"/>
</dbReference>
<dbReference type="SMART" id="SM00342">
    <property type="entry name" value="HTH_ARAC"/>
    <property type="match status" value="1"/>
</dbReference>
<dbReference type="SUPFAM" id="SSF46689">
    <property type="entry name" value="Homeodomain-like"/>
    <property type="match status" value="1"/>
</dbReference>
<name>A0ABV6HM28_9SPHI</name>
<evidence type="ECO:0000256" key="3">
    <source>
        <dbReference type="ARBA" id="ARBA00023163"/>
    </source>
</evidence>
<organism evidence="5 6">
    <name type="scientific">Olivibacter oleidegradans</name>
    <dbReference type="NCBI Taxonomy" id="760123"/>
    <lineage>
        <taxon>Bacteria</taxon>
        <taxon>Pseudomonadati</taxon>
        <taxon>Bacteroidota</taxon>
        <taxon>Sphingobacteriia</taxon>
        <taxon>Sphingobacteriales</taxon>
        <taxon>Sphingobacteriaceae</taxon>
        <taxon>Olivibacter</taxon>
    </lineage>
</organism>
<comment type="caution">
    <text evidence="5">The sequence shown here is derived from an EMBL/GenBank/DDBJ whole genome shotgun (WGS) entry which is preliminary data.</text>
</comment>
<keyword evidence="2" id="KW-0238">DNA-binding</keyword>
<feature type="domain" description="HTH araC/xylS-type" evidence="4">
    <location>
        <begin position="198"/>
        <end position="296"/>
    </location>
</feature>
<dbReference type="InterPro" id="IPR009057">
    <property type="entry name" value="Homeodomain-like_sf"/>
</dbReference>
<dbReference type="SUPFAM" id="SSF51215">
    <property type="entry name" value="Regulatory protein AraC"/>
    <property type="match status" value="1"/>
</dbReference>
<accession>A0ABV6HM28</accession>
<dbReference type="InterPro" id="IPR018060">
    <property type="entry name" value="HTH_AraC"/>
</dbReference>
<dbReference type="Gene3D" id="1.10.10.60">
    <property type="entry name" value="Homeodomain-like"/>
    <property type="match status" value="1"/>
</dbReference>
<reference evidence="5 6" key="1">
    <citation type="submission" date="2024-09" db="EMBL/GenBank/DDBJ databases">
        <authorList>
            <person name="Sun Q."/>
            <person name="Mori K."/>
        </authorList>
    </citation>
    <scope>NUCLEOTIDE SEQUENCE [LARGE SCALE GENOMIC DNA]</scope>
    <source>
        <strain evidence="5 6">CCM 7765</strain>
    </source>
</reference>
<dbReference type="Pfam" id="PF12833">
    <property type="entry name" value="HTH_18"/>
    <property type="match status" value="1"/>
</dbReference>
<keyword evidence="6" id="KW-1185">Reference proteome</keyword>
<protein>
    <submittedName>
        <fullName evidence="5">Helix-turn-helix domain-containing protein</fullName>
    </submittedName>
</protein>
<dbReference type="EMBL" id="JBHLWO010000002">
    <property type="protein sequence ID" value="MFC0319937.1"/>
    <property type="molecule type" value="Genomic_DNA"/>
</dbReference>
<dbReference type="PANTHER" id="PTHR43280">
    <property type="entry name" value="ARAC-FAMILY TRANSCRIPTIONAL REGULATOR"/>
    <property type="match status" value="1"/>
</dbReference>
<evidence type="ECO:0000313" key="5">
    <source>
        <dbReference type="EMBL" id="MFC0319937.1"/>
    </source>
</evidence>
<sequence>MKDSHVSTRIVSIGEINSASGQESLGDQFHVTRTNEIIGQPSYERPVRGDHFTFLLVLAGTTSLKYNLLDYKLEPNDLFIIAPGIIHEYHPGIDGLIIGTGFTKTFYAESLIHKKDINVFEYLSSNTDPHFRLSTKEAGVLHDLMLMLKTNHANQEHAFQFDLMFHSFNLFMLELAAIIKHHRPNNGATSTRRMDLLNSFLKLLAIHFKVERSVQFYAEKIFISPKHLTKVVKEETGKSVGQLVNEMVIAEAKILLDTSSLTVGNVATELNFSSQFFFSKFFKKHSGLTPSQFRTNTSKTVR</sequence>
<evidence type="ECO:0000256" key="1">
    <source>
        <dbReference type="ARBA" id="ARBA00023015"/>
    </source>
</evidence>
<dbReference type="InterPro" id="IPR037923">
    <property type="entry name" value="HTH-like"/>
</dbReference>
<evidence type="ECO:0000259" key="4">
    <source>
        <dbReference type="PROSITE" id="PS01124"/>
    </source>
</evidence>
<dbReference type="Pfam" id="PF02311">
    <property type="entry name" value="AraC_binding"/>
    <property type="match status" value="1"/>
</dbReference>
<keyword evidence="3" id="KW-0804">Transcription</keyword>
<dbReference type="PANTHER" id="PTHR43280:SF32">
    <property type="entry name" value="TRANSCRIPTIONAL REGULATORY PROTEIN"/>
    <property type="match status" value="1"/>
</dbReference>
<dbReference type="InterPro" id="IPR020449">
    <property type="entry name" value="Tscrpt_reg_AraC-type_HTH"/>
</dbReference>
<evidence type="ECO:0000256" key="2">
    <source>
        <dbReference type="ARBA" id="ARBA00023125"/>
    </source>
</evidence>
<gene>
    <name evidence="5" type="ORF">ACFFI0_16555</name>
</gene>